<dbReference type="EMBL" id="UINC01088903">
    <property type="protein sequence ID" value="SVC39530.1"/>
    <property type="molecule type" value="Genomic_DNA"/>
</dbReference>
<dbReference type="AlphaFoldDB" id="A0A382LSF0"/>
<feature type="non-terminal residue" evidence="2">
    <location>
        <position position="48"/>
    </location>
</feature>
<dbReference type="GO" id="GO:0016787">
    <property type="term" value="F:hydrolase activity"/>
    <property type="evidence" value="ECO:0007669"/>
    <property type="project" value="InterPro"/>
</dbReference>
<dbReference type="InterPro" id="IPR002925">
    <property type="entry name" value="Dienelactn_hydro"/>
</dbReference>
<proteinExistence type="predicted"/>
<feature type="domain" description="Dienelactone hydrolase" evidence="1">
    <location>
        <begin position="15"/>
        <end position="47"/>
    </location>
</feature>
<organism evidence="2">
    <name type="scientific">marine metagenome</name>
    <dbReference type="NCBI Taxonomy" id="408172"/>
    <lineage>
        <taxon>unclassified sequences</taxon>
        <taxon>metagenomes</taxon>
        <taxon>ecological metagenomes</taxon>
    </lineage>
</organism>
<accession>A0A382LSF0</accession>
<dbReference type="Pfam" id="PF01738">
    <property type="entry name" value="DLH"/>
    <property type="match status" value="1"/>
</dbReference>
<reference evidence="2" key="1">
    <citation type="submission" date="2018-05" db="EMBL/GenBank/DDBJ databases">
        <authorList>
            <person name="Lanie J.A."/>
            <person name="Ng W.-L."/>
            <person name="Kazmierczak K.M."/>
            <person name="Andrzejewski T.M."/>
            <person name="Davidsen T.M."/>
            <person name="Wayne K.J."/>
            <person name="Tettelin H."/>
            <person name="Glass J.I."/>
            <person name="Rusch D."/>
            <person name="Podicherti R."/>
            <person name="Tsui H.-C.T."/>
            <person name="Winkler M.E."/>
        </authorList>
    </citation>
    <scope>NUCLEOTIDE SEQUENCE</scope>
</reference>
<evidence type="ECO:0000313" key="2">
    <source>
        <dbReference type="EMBL" id="SVC39530.1"/>
    </source>
</evidence>
<name>A0A382LSF0_9ZZZZ</name>
<protein>
    <recommendedName>
        <fullName evidence="1">Dienelactone hydrolase domain-containing protein</fullName>
    </recommendedName>
</protein>
<gene>
    <name evidence="2" type="ORF">METZ01_LOCUS292384</name>
</gene>
<evidence type="ECO:0000259" key="1">
    <source>
        <dbReference type="Pfam" id="PF01738"/>
    </source>
</evidence>
<sequence>MSTISLIAADGFQLSAYEAVPDEAAKGCIVVIQEVFGVNHHIREVCDG</sequence>